<evidence type="ECO:0000256" key="9">
    <source>
        <dbReference type="RuleBase" id="RU003465"/>
    </source>
</evidence>
<comment type="cofactor">
    <cofactor evidence="1">
        <name>Mn(2+)</name>
        <dbReference type="ChEBI" id="CHEBI:29035"/>
    </cofactor>
</comment>
<dbReference type="SUPFAM" id="SSF81606">
    <property type="entry name" value="PP2C-like"/>
    <property type="match status" value="1"/>
</dbReference>
<feature type="compositionally biased region" description="Polar residues" evidence="10">
    <location>
        <begin position="583"/>
        <end position="595"/>
    </location>
</feature>
<feature type="region of interest" description="Disordered" evidence="10">
    <location>
        <begin position="399"/>
        <end position="602"/>
    </location>
</feature>
<name>A0AAV1IGE2_9CHLO</name>
<evidence type="ECO:0000256" key="6">
    <source>
        <dbReference type="ARBA" id="ARBA00022842"/>
    </source>
</evidence>
<evidence type="ECO:0000256" key="7">
    <source>
        <dbReference type="ARBA" id="ARBA00022912"/>
    </source>
</evidence>
<comment type="caution">
    <text evidence="12">The sequence shown here is derived from an EMBL/GenBank/DDBJ whole genome shotgun (WGS) entry which is preliminary data.</text>
</comment>
<dbReference type="EC" id="3.1.3.16" evidence="3"/>
<dbReference type="SMART" id="SM00332">
    <property type="entry name" value="PP2Cc"/>
    <property type="match status" value="1"/>
</dbReference>
<comment type="cofactor">
    <cofactor evidence="2">
        <name>Mg(2+)</name>
        <dbReference type="ChEBI" id="CHEBI:18420"/>
    </cofactor>
</comment>
<feature type="compositionally biased region" description="Polar residues" evidence="10">
    <location>
        <begin position="538"/>
        <end position="549"/>
    </location>
</feature>
<dbReference type="Proteomes" id="UP001314263">
    <property type="component" value="Unassembled WGS sequence"/>
</dbReference>
<keyword evidence="6" id="KW-0460">Magnesium</keyword>
<dbReference type="InterPro" id="IPR036457">
    <property type="entry name" value="PPM-type-like_dom_sf"/>
</dbReference>
<feature type="region of interest" description="Disordered" evidence="10">
    <location>
        <begin position="661"/>
        <end position="718"/>
    </location>
</feature>
<evidence type="ECO:0000256" key="8">
    <source>
        <dbReference type="ARBA" id="ARBA00023211"/>
    </source>
</evidence>
<evidence type="ECO:0000256" key="2">
    <source>
        <dbReference type="ARBA" id="ARBA00001946"/>
    </source>
</evidence>
<dbReference type="InterPro" id="IPR000222">
    <property type="entry name" value="PP2C_BS"/>
</dbReference>
<dbReference type="PANTHER" id="PTHR47992">
    <property type="entry name" value="PROTEIN PHOSPHATASE"/>
    <property type="match status" value="1"/>
</dbReference>
<accession>A0AAV1IGE2</accession>
<evidence type="ECO:0000256" key="4">
    <source>
        <dbReference type="ARBA" id="ARBA00022723"/>
    </source>
</evidence>
<protein>
    <recommendedName>
        <fullName evidence="3">protein-serine/threonine phosphatase</fullName>
        <ecNumber evidence="3">3.1.3.16</ecNumber>
    </recommendedName>
</protein>
<evidence type="ECO:0000256" key="3">
    <source>
        <dbReference type="ARBA" id="ARBA00013081"/>
    </source>
</evidence>
<dbReference type="InterPro" id="IPR001932">
    <property type="entry name" value="PPM-type_phosphatase-like_dom"/>
</dbReference>
<proteinExistence type="inferred from homology"/>
<dbReference type="InterPro" id="IPR015655">
    <property type="entry name" value="PP2C"/>
</dbReference>
<dbReference type="EMBL" id="CAUYUE010000012">
    <property type="protein sequence ID" value="CAK0785530.1"/>
    <property type="molecule type" value="Genomic_DNA"/>
</dbReference>
<evidence type="ECO:0000259" key="11">
    <source>
        <dbReference type="PROSITE" id="PS51746"/>
    </source>
</evidence>
<dbReference type="Pfam" id="PF00481">
    <property type="entry name" value="PP2C"/>
    <property type="match status" value="1"/>
</dbReference>
<evidence type="ECO:0000256" key="1">
    <source>
        <dbReference type="ARBA" id="ARBA00001936"/>
    </source>
</evidence>
<dbReference type="GO" id="GO:0046872">
    <property type="term" value="F:metal ion binding"/>
    <property type="evidence" value="ECO:0007669"/>
    <property type="project" value="UniProtKB-KW"/>
</dbReference>
<dbReference type="AlphaFoldDB" id="A0AAV1IGE2"/>
<reference evidence="12 13" key="1">
    <citation type="submission" date="2023-10" db="EMBL/GenBank/DDBJ databases">
        <authorList>
            <person name="Maclean D."/>
            <person name="Macfadyen A."/>
        </authorList>
    </citation>
    <scope>NUCLEOTIDE SEQUENCE [LARGE SCALE GENOMIC DNA]</scope>
</reference>
<feature type="region of interest" description="Disordered" evidence="10">
    <location>
        <begin position="945"/>
        <end position="965"/>
    </location>
</feature>
<feature type="compositionally biased region" description="Polar residues" evidence="10">
    <location>
        <begin position="471"/>
        <end position="482"/>
    </location>
</feature>
<feature type="region of interest" description="Disordered" evidence="10">
    <location>
        <begin position="885"/>
        <end position="930"/>
    </location>
</feature>
<dbReference type="GO" id="GO:0004722">
    <property type="term" value="F:protein serine/threonine phosphatase activity"/>
    <property type="evidence" value="ECO:0007669"/>
    <property type="project" value="UniProtKB-EC"/>
</dbReference>
<dbReference type="Gene3D" id="3.60.40.10">
    <property type="entry name" value="PPM-type phosphatase domain"/>
    <property type="match status" value="1"/>
</dbReference>
<keyword evidence="7 9" id="KW-0904">Protein phosphatase</keyword>
<dbReference type="PROSITE" id="PS01032">
    <property type="entry name" value="PPM_1"/>
    <property type="match status" value="1"/>
</dbReference>
<comment type="similarity">
    <text evidence="9">Belongs to the PP2C family.</text>
</comment>
<evidence type="ECO:0000313" key="12">
    <source>
        <dbReference type="EMBL" id="CAK0785530.1"/>
    </source>
</evidence>
<feature type="compositionally biased region" description="Pro residues" evidence="10">
    <location>
        <begin position="423"/>
        <end position="436"/>
    </location>
</feature>
<keyword evidence="8" id="KW-0464">Manganese</keyword>
<feature type="compositionally biased region" description="Low complexity" evidence="10">
    <location>
        <begin position="885"/>
        <end position="919"/>
    </location>
</feature>
<sequence length="965" mass="100875">MGNLASCFGAGKQLESRESEGLLAESNGSHHETLRVHSIDVGVRSCFFWLSEHAERGMSMEERSAWMEATGKGECQDATVSTDAFNGQQGTTFAGVFDGHGIQGRNAARIATESILKHLEADSRSDASSLTQEWDRIFEDACVQADEDMTKSTDLDATYSGTTACMSLVHDGHVYTANVGDSGACLGRLGPTGRIQAVELSKYARPSEPQEARRIEKAGGKVMQLSNNAGRRVGPHRVFNSQMTAPGLAMSRSLGDAYAHSLGVSARPTCHVHRLRSADQFVVLATDGVWEVMTAQEVVHFVQRWRKRPWQGWNASDALTLEAQERWKLLQAEIMVDDAAAIVIMLGPEPKQAAQKLSAPPAAGVASVSNMVANSPEAKAARDKLAAIPYQNFFKHLQLERMDSSGRGRSEYANGRPDDQDGPAPPGPGAPPPSAPDPGDRLRRALSRNTMLPADVPSTSGTAASGGSTANSAPQGGESSHPSAAAAERSSGKQQPGADVHRRAPPSPSTAARDSSAPVSMSVSAFAEAFRSAGKQAEQGSPPSASANSFLPPPPRSPGPAQTLHSFASPPPSPGGQGLRSAQPWSGASVQTTSPFGGRQLAPWAQLDATQASIPLSLMSRANSSPSRLRMTALTIPEHGLGSTSAMRAASSSMAVLPPIRKAYPSRDSPSISPVTASPPLESALAESPGTLRSSSSESLWDSRQRGGSGGEGRVRGGIPRLHSAHALLEDMPLQPHSKLRSHSQRGLSKAVMGLRKTSYDSLSRLEECTSFQNPFTGSRNADQGLWRGFLTAGSEKGAAERQPSQQGSVDPWKDAVPAHARTGSLRGCQRGSSAAMAVLRGSPQGSAMHGLSYALSAPEASMLKASLKDEGPPTIREDQPLLALSSSGSQGSAGQEPGGADHSAHSSSSCGGTSSSSAPVTQVADSAQSLGAGGLKVAMTGEGRCRQLDGSAHSMPGQSPLVEP</sequence>
<keyword evidence="13" id="KW-1185">Reference proteome</keyword>
<feature type="compositionally biased region" description="Polar residues" evidence="10">
    <location>
        <begin position="509"/>
        <end position="523"/>
    </location>
</feature>
<dbReference type="PROSITE" id="PS51746">
    <property type="entry name" value="PPM_2"/>
    <property type="match status" value="1"/>
</dbReference>
<feature type="compositionally biased region" description="Low complexity" evidence="10">
    <location>
        <begin position="458"/>
        <end position="470"/>
    </location>
</feature>
<gene>
    <name evidence="12" type="ORF">CVIRNUC_008740</name>
</gene>
<feature type="domain" description="PPM-type phosphatase" evidence="11">
    <location>
        <begin position="57"/>
        <end position="346"/>
    </location>
</feature>
<evidence type="ECO:0000256" key="10">
    <source>
        <dbReference type="SAM" id="MobiDB-lite"/>
    </source>
</evidence>
<feature type="compositionally biased region" description="Basic and acidic residues" evidence="10">
    <location>
        <begin position="399"/>
        <end position="410"/>
    </location>
</feature>
<dbReference type="CDD" id="cd00143">
    <property type="entry name" value="PP2Cc"/>
    <property type="match status" value="1"/>
</dbReference>
<feature type="region of interest" description="Disordered" evidence="10">
    <location>
        <begin position="795"/>
        <end position="815"/>
    </location>
</feature>
<keyword evidence="5 9" id="KW-0378">Hydrolase</keyword>
<organism evidence="12 13">
    <name type="scientific">Coccomyxa viridis</name>
    <dbReference type="NCBI Taxonomy" id="1274662"/>
    <lineage>
        <taxon>Eukaryota</taxon>
        <taxon>Viridiplantae</taxon>
        <taxon>Chlorophyta</taxon>
        <taxon>core chlorophytes</taxon>
        <taxon>Trebouxiophyceae</taxon>
        <taxon>Trebouxiophyceae incertae sedis</taxon>
        <taxon>Coccomyxaceae</taxon>
        <taxon>Coccomyxa</taxon>
    </lineage>
</organism>
<evidence type="ECO:0000256" key="5">
    <source>
        <dbReference type="ARBA" id="ARBA00022801"/>
    </source>
</evidence>
<feature type="compositionally biased region" description="Polar residues" evidence="10">
    <location>
        <begin position="920"/>
        <end position="930"/>
    </location>
</feature>
<evidence type="ECO:0000313" key="13">
    <source>
        <dbReference type="Proteomes" id="UP001314263"/>
    </source>
</evidence>
<keyword evidence="4" id="KW-0479">Metal-binding</keyword>